<protein>
    <submittedName>
        <fullName evidence="2">Cytochrome c</fullName>
    </submittedName>
</protein>
<evidence type="ECO:0000313" key="3">
    <source>
        <dbReference type="Proteomes" id="UP000197666"/>
    </source>
</evidence>
<dbReference type="Proteomes" id="UP000197666">
    <property type="component" value="Unassembled WGS sequence"/>
</dbReference>
<comment type="caution">
    <text evidence="2">The sequence shown here is derived from an EMBL/GenBank/DDBJ whole genome shotgun (WGS) entry which is preliminary data.</text>
</comment>
<evidence type="ECO:0000256" key="1">
    <source>
        <dbReference type="SAM" id="MobiDB-lite"/>
    </source>
</evidence>
<feature type="region of interest" description="Disordered" evidence="1">
    <location>
        <begin position="1"/>
        <end position="46"/>
    </location>
</feature>
<sequence length="46" mass="4919">MTAGMISSWRLARSQQLSREKRPLTAHSVVTMQGRSAASGDGSKGE</sequence>
<organism evidence="2 3">
    <name type="scientific">Aspergillus niger</name>
    <dbReference type="NCBI Taxonomy" id="5061"/>
    <lineage>
        <taxon>Eukaryota</taxon>
        <taxon>Fungi</taxon>
        <taxon>Dikarya</taxon>
        <taxon>Ascomycota</taxon>
        <taxon>Pezizomycotina</taxon>
        <taxon>Eurotiomycetes</taxon>
        <taxon>Eurotiomycetidae</taxon>
        <taxon>Eurotiales</taxon>
        <taxon>Aspergillaceae</taxon>
        <taxon>Aspergillus</taxon>
        <taxon>Aspergillus subgen. Circumdati</taxon>
    </lineage>
</organism>
<accession>A0A505I7Q1</accession>
<dbReference type="AlphaFoldDB" id="A0A505I7Q1"/>
<proteinExistence type="predicted"/>
<dbReference type="EMBL" id="NKJJ02000003">
    <property type="protein sequence ID" value="TPR09386.1"/>
    <property type="molecule type" value="Genomic_DNA"/>
</dbReference>
<reference evidence="3" key="1">
    <citation type="submission" date="2018-10" db="EMBL/GenBank/DDBJ databases">
        <title>FDA dAtabase for Regulatory Grade micrObial Sequences (FDA-ARGOS): Supporting development and validation of Infectious Disease Dx tests.</title>
        <authorList>
            <person name="Kerrigan L."/>
            <person name="Tallon L."/>
            <person name="Sadzewicz L."/>
            <person name="Sengamalay N."/>
            <person name="Ott S."/>
            <person name="Godinez A."/>
            <person name="Nagaraj S."/>
            <person name="Vavikolanu K."/>
            <person name="Nadendla S."/>
            <person name="George J."/>
            <person name="Sichtig H."/>
        </authorList>
    </citation>
    <scope>NUCLEOTIDE SEQUENCE [LARGE SCALE GENOMIC DNA]</scope>
    <source>
        <strain evidence="3">FDAARGOS_311</strain>
    </source>
</reference>
<name>A0A505I7Q1_ASPNG</name>
<gene>
    <name evidence="2" type="ORF">CAN33_008925</name>
</gene>
<evidence type="ECO:0000313" key="2">
    <source>
        <dbReference type="EMBL" id="TPR09386.1"/>
    </source>
</evidence>